<evidence type="ECO:0000313" key="3">
    <source>
        <dbReference type="EMBL" id="KYO49163.1"/>
    </source>
</evidence>
<dbReference type="PANTHER" id="PTHR11370">
    <property type="entry name" value="DNA-REPAIR PROTEIN XRCC1"/>
    <property type="match status" value="1"/>
</dbReference>
<dbReference type="GO" id="GO:0003684">
    <property type="term" value="F:damaged DNA binding"/>
    <property type="evidence" value="ECO:0007669"/>
    <property type="project" value="InterPro"/>
</dbReference>
<dbReference type="FunFam" id="2.60.120.260:FF:000025">
    <property type="entry name" value="DNA repair protein XRCC1 isoform X1"/>
    <property type="match status" value="1"/>
</dbReference>
<dbReference type="GO" id="GO:0000012">
    <property type="term" value="P:single strand break repair"/>
    <property type="evidence" value="ECO:0007669"/>
    <property type="project" value="InterPro"/>
</dbReference>
<dbReference type="STRING" id="8496.A0A151PJJ1"/>
<feature type="domain" description="DNA-repair protein Xrcc1 N-terminal" evidence="2">
    <location>
        <begin position="1"/>
        <end position="149"/>
    </location>
</feature>
<feature type="compositionally biased region" description="Basic residues" evidence="1">
    <location>
        <begin position="312"/>
        <end position="327"/>
    </location>
</feature>
<evidence type="ECO:0000259" key="2">
    <source>
        <dbReference type="Pfam" id="PF01834"/>
    </source>
</evidence>
<dbReference type="EMBL" id="AKHW03000012">
    <property type="protein sequence ID" value="KYO49163.1"/>
    <property type="molecule type" value="Genomic_DNA"/>
</dbReference>
<feature type="region of interest" description="Disordered" evidence="1">
    <location>
        <begin position="158"/>
        <end position="177"/>
    </location>
</feature>
<dbReference type="GO" id="GO:0006284">
    <property type="term" value="P:base-excision repair"/>
    <property type="evidence" value="ECO:0007669"/>
    <property type="project" value="TreeGrafter"/>
</dbReference>
<protein>
    <submittedName>
        <fullName evidence="3">Short transient receptor potential channel 2-like</fullName>
    </submittedName>
</protein>
<accession>A0A151PJJ1</accession>
<organism evidence="3 4">
    <name type="scientific">Alligator mississippiensis</name>
    <name type="common">American alligator</name>
    <dbReference type="NCBI Taxonomy" id="8496"/>
    <lineage>
        <taxon>Eukaryota</taxon>
        <taxon>Metazoa</taxon>
        <taxon>Chordata</taxon>
        <taxon>Craniata</taxon>
        <taxon>Vertebrata</taxon>
        <taxon>Euteleostomi</taxon>
        <taxon>Archelosauria</taxon>
        <taxon>Archosauria</taxon>
        <taxon>Crocodylia</taxon>
        <taxon>Alligatoridae</taxon>
        <taxon>Alligatorinae</taxon>
        <taxon>Alligator</taxon>
    </lineage>
</organism>
<proteinExistence type="predicted"/>
<dbReference type="InterPro" id="IPR002706">
    <property type="entry name" value="Xrcc1_N"/>
</dbReference>
<feature type="region of interest" description="Disordered" evidence="1">
    <location>
        <begin position="233"/>
        <end position="340"/>
    </location>
</feature>
<dbReference type="AlphaFoldDB" id="A0A151PJJ1"/>
<dbReference type="InterPro" id="IPR008979">
    <property type="entry name" value="Galactose-bd-like_sf"/>
</dbReference>
<dbReference type="Pfam" id="PF01834">
    <property type="entry name" value="XRCC1_N"/>
    <property type="match status" value="1"/>
</dbReference>
<dbReference type="Gene3D" id="2.60.120.260">
    <property type="entry name" value="Galactose-binding domain-like"/>
    <property type="match status" value="1"/>
</dbReference>
<evidence type="ECO:0000313" key="4">
    <source>
        <dbReference type="Proteomes" id="UP000050525"/>
    </source>
</evidence>
<reference evidence="3 4" key="1">
    <citation type="journal article" date="2012" name="Genome Biol.">
        <title>Sequencing three crocodilian genomes to illuminate the evolution of archosaurs and amniotes.</title>
        <authorList>
            <person name="St John J.A."/>
            <person name="Braun E.L."/>
            <person name="Isberg S.R."/>
            <person name="Miles L.G."/>
            <person name="Chong A.Y."/>
            <person name="Gongora J."/>
            <person name="Dalzell P."/>
            <person name="Moran C."/>
            <person name="Bed'hom B."/>
            <person name="Abzhanov A."/>
            <person name="Burgess S.C."/>
            <person name="Cooksey A.M."/>
            <person name="Castoe T.A."/>
            <person name="Crawford N.G."/>
            <person name="Densmore L.D."/>
            <person name="Drew J.C."/>
            <person name="Edwards S.V."/>
            <person name="Faircloth B.C."/>
            <person name="Fujita M.K."/>
            <person name="Greenwold M.J."/>
            <person name="Hoffmann F.G."/>
            <person name="Howard J.M."/>
            <person name="Iguchi T."/>
            <person name="Janes D.E."/>
            <person name="Khan S.Y."/>
            <person name="Kohno S."/>
            <person name="de Koning A.J."/>
            <person name="Lance S.L."/>
            <person name="McCarthy F.M."/>
            <person name="McCormack J.E."/>
            <person name="Merchant M.E."/>
            <person name="Peterson D.G."/>
            <person name="Pollock D.D."/>
            <person name="Pourmand N."/>
            <person name="Raney B.J."/>
            <person name="Roessler K.A."/>
            <person name="Sanford J.R."/>
            <person name="Sawyer R.H."/>
            <person name="Schmidt C.J."/>
            <person name="Triplett E.W."/>
            <person name="Tuberville T.D."/>
            <person name="Venegas-Anaya M."/>
            <person name="Howard J.T."/>
            <person name="Jarvis E.D."/>
            <person name="Guillette L.J.Jr."/>
            <person name="Glenn T.C."/>
            <person name="Green R.E."/>
            <person name="Ray D.A."/>
        </authorList>
    </citation>
    <scope>NUCLEOTIDE SEQUENCE [LARGE SCALE GENOMIC DNA]</scope>
    <source>
        <strain evidence="3">KSC_2009_1</strain>
    </source>
</reference>
<feature type="compositionally biased region" description="Polar residues" evidence="1">
    <location>
        <begin position="266"/>
        <end position="276"/>
    </location>
</feature>
<sequence length="506" mass="55738">MAPVKISHVVSFTSQDPKHPVENLLCEDSLRPWLSCPQDRSRQLRVELQLERASAIGYIDIGNCGCAFLQIEVGRSSWPPDQPYVTLVPCTTLMIPADSKLDRNRSGVRMFKEGDFLASARGEKWDRLRVTCSQPFNKQTQFGLSFLRLRTPLDLDHGQAAPVPHHSSEDCEPTASPWLANPAFRRTFFPEAQPSTEQQEELRSCLQQLEPGSGSHPRSPAGLSRTARMVLSATQARARPPPPAPSTSCPAADGLEQQAQDPAVSPTASGPMQDIQSPPAMRTPMKSSKRRRSQGPCGRSPLASSAQEGTRGRTRGRGRGRGGRRPSRQGNDREETRQGTEMGTCPICAGCFRMDLLPAHASACGEDDGFPDPDLSWENPPRQELPEAWVLCPICELQFSSTEVEEHASTCGEQAGALDSQLWQWLLAFVLGHELEPGLLLLSGLAEMSSMSYSEIIVPRKLEAKDGIDSKVFLVSVEELMKKQWINPLESAKKCNIHRITEMNLG</sequence>
<dbReference type="SUPFAM" id="SSF49785">
    <property type="entry name" value="Galactose-binding domain-like"/>
    <property type="match status" value="1"/>
</dbReference>
<dbReference type="GO" id="GO:0005634">
    <property type="term" value="C:nucleus"/>
    <property type="evidence" value="ECO:0007669"/>
    <property type="project" value="InterPro"/>
</dbReference>
<evidence type="ECO:0000256" key="1">
    <source>
        <dbReference type="SAM" id="MobiDB-lite"/>
    </source>
</evidence>
<gene>
    <name evidence="3" type="ORF">Y1Q_0011106</name>
</gene>
<name>A0A151PJJ1_ALLMI</name>
<comment type="caution">
    <text evidence="3">The sequence shown here is derived from an EMBL/GenBank/DDBJ whole genome shotgun (WGS) entry which is preliminary data.</text>
</comment>
<keyword evidence="4" id="KW-1185">Reference proteome</keyword>
<dbReference type="Proteomes" id="UP000050525">
    <property type="component" value="Unassembled WGS sequence"/>
</dbReference>
<dbReference type="PANTHER" id="PTHR11370:SF4">
    <property type="entry name" value="DNA-REPAIR PROTEIN XRCC1 N-TERMINAL DOMAIN-CONTAINING PROTEIN"/>
    <property type="match status" value="1"/>
</dbReference>